<name>A0A7W9AQ70_9SPHN</name>
<accession>A0A7W9AQ70</accession>
<dbReference type="InterPro" id="IPR036259">
    <property type="entry name" value="MFS_trans_sf"/>
</dbReference>
<dbReference type="RefSeq" id="WP_184027415.1">
    <property type="nucleotide sequence ID" value="NZ_JACIJJ010000002.1"/>
</dbReference>
<dbReference type="Proteomes" id="UP000557739">
    <property type="component" value="Unassembled WGS sequence"/>
</dbReference>
<keyword evidence="2" id="KW-0813">Transport</keyword>
<dbReference type="CDD" id="cd06173">
    <property type="entry name" value="MFS_MefA_like"/>
    <property type="match status" value="1"/>
</dbReference>
<keyword evidence="5 7" id="KW-1133">Transmembrane helix</keyword>
<evidence type="ECO:0000256" key="2">
    <source>
        <dbReference type="ARBA" id="ARBA00022448"/>
    </source>
</evidence>
<dbReference type="EMBL" id="JACIJJ010000002">
    <property type="protein sequence ID" value="MBB5698582.1"/>
    <property type="molecule type" value="Genomic_DNA"/>
</dbReference>
<evidence type="ECO:0000313" key="10">
    <source>
        <dbReference type="Proteomes" id="UP000557739"/>
    </source>
</evidence>
<feature type="transmembrane region" description="Helical" evidence="7">
    <location>
        <begin position="351"/>
        <end position="370"/>
    </location>
</feature>
<keyword evidence="4 7" id="KW-0812">Transmembrane</keyword>
<keyword evidence="3" id="KW-1003">Cell membrane</keyword>
<dbReference type="PANTHER" id="PTHR23513:SF11">
    <property type="entry name" value="STAPHYLOFERRIN A TRANSPORTER"/>
    <property type="match status" value="1"/>
</dbReference>
<feature type="transmembrane region" description="Helical" evidence="7">
    <location>
        <begin position="229"/>
        <end position="251"/>
    </location>
</feature>
<feature type="transmembrane region" description="Helical" evidence="7">
    <location>
        <begin position="316"/>
        <end position="339"/>
    </location>
</feature>
<dbReference type="PANTHER" id="PTHR23513">
    <property type="entry name" value="INTEGRAL MEMBRANE EFFLUX PROTEIN-RELATED"/>
    <property type="match status" value="1"/>
</dbReference>
<evidence type="ECO:0000256" key="5">
    <source>
        <dbReference type="ARBA" id="ARBA00022989"/>
    </source>
</evidence>
<evidence type="ECO:0000256" key="4">
    <source>
        <dbReference type="ARBA" id="ARBA00022692"/>
    </source>
</evidence>
<gene>
    <name evidence="9" type="ORF">FHR19_001927</name>
</gene>
<feature type="domain" description="Major facilitator superfamily (MFS) profile" evidence="8">
    <location>
        <begin position="1"/>
        <end position="405"/>
    </location>
</feature>
<keyword evidence="10" id="KW-1185">Reference proteome</keyword>
<dbReference type="Gene3D" id="1.20.1250.20">
    <property type="entry name" value="MFS general substrate transporter like domains"/>
    <property type="match status" value="1"/>
</dbReference>
<dbReference type="SUPFAM" id="SSF103473">
    <property type="entry name" value="MFS general substrate transporter"/>
    <property type="match status" value="1"/>
</dbReference>
<dbReference type="Pfam" id="PF05977">
    <property type="entry name" value="MFS_3"/>
    <property type="match status" value="1"/>
</dbReference>
<dbReference type="PROSITE" id="PS50850">
    <property type="entry name" value="MFS"/>
    <property type="match status" value="1"/>
</dbReference>
<evidence type="ECO:0000256" key="6">
    <source>
        <dbReference type="ARBA" id="ARBA00023136"/>
    </source>
</evidence>
<feature type="transmembrane region" description="Helical" evidence="7">
    <location>
        <begin position="293"/>
        <end position="310"/>
    </location>
</feature>
<evidence type="ECO:0000256" key="1">
    <source>
        <dbReference type="ARBA" id="ARBA00004651"/>
    </source>
</evidence>
<evidence type="ECO:0000256" key="3">
    <source>
        <dbReference type="ARBA" id="ARBA00022475"/>
    </source>
</evidence>
<reference evidence="9 10" key="1">
    <citation type="submission" date="2020-08" db="EMBL/GenBank/DDBJ databases">
        <title>Genomic Encyclopedia of Type Strains, Phase IV (KMG-IV): sequencing the most valuable type-strain genomes for metagenomic binning, comparative biology and taxonomic classification.</title>
        <authorList>
            <person name="Goeker M."/>
        </authorList>
    </citation>
    <scope>NUCLEOTIDE SEQUENCE [LARGE SCALE GENOMIC DNA]</scope>
    <source>
        <strain evidence="9 10">DSM 27244</strain>
    </source>
</reference>
<sequence length="553" mass="56995">MTGKGAPGGLSAPLRHAAFRRIWLASLFSNFGLLINGVGAGWAMTTMSGRAQDVALVQTALMLPYMLFSMAAGAIADTYDRRRVALLMLAFTLVASAALALTDWRGWLTPTLLIAACFVIGTTNAMFGPSWQASVGEQVPAADLPSAVALNSVSYNIARSLGPAVGGAIVAAAGSVAAFAAMTFCYLPMVGAMVAWRRCADEPRLPPERIGWAIQSGVRYIVHSPPIRTVLLSCLTVGIAGGAVTSLMPLVSRDLLGGAAGTYGLLLGAFGVGAVLGAAMIGRMRRRLAPGSVLALNALVAGGAIGVVALSRLQPISLAALVVAGAAWMQLMTGFNVAIQTRAPRWVAGRALAGFQAAAAGGLAIGSLLWGAIAAALGTGTAFGLSGAALAACSLLAKAWPAEAEGAEPGDGAIASGDIAINLAITGRSGPVVVEVEHDVDPAGARAFYAAMIEVKRIRHRNGAYGWSLSRDIADERRWVERFTAPTWNDYLRQRDRMTQAEHAALSAAIEQGGGSGIVGVRRLLERPLGSVRWQAETPDRGLTLPVAAGTGP</sequence>
<feature type="transmembrane region" description="Helical" evidence="7">
    <location>
        <begin position="164"/>
        <end position="187"/>
    </location>
</feature>
<dbReference type="AlphaFoldDB" id="A0A7W9AQ70"/>
<feature type="transmembrane region" description="Helical" evidence="7">
    <location>
        <begin position="55"/>
        <end position="76"/>
    </location>
</feature>
<feature type="transmembrane region" description="Helical" evidence="7">
    <location>
        <begin position="83"/>
        <end position="101"/>
    </location>
</feature>
<dbReference type="GO" id="GO:0005886">
    <property type="term" value="C:plasma membrane"/>
    <property type="evidence" value="ECO:0007669"/>
    <property type="project" value="UniProtKB-SubCell"/>
</dbReference>
<feature type="transmembrane region" description="Helical" evidence="7">
    <location>
        <begin position="263"/>
        <end position="281"/>
    </location>
</feature>
<comment type="subcellular location">
    <subcellularLocation>
        <location evidence="1">Cell membrane</location>
        <topology evidence="1">Multi-pass membrane protein</topology>
    </subcellularLocation>
</comment>
<keyword evidence="6 7" id="KW-0472">Membrane</keyword>
<evidence type="ECO:0000313" key="9">
    <source>
        <dbReference type="EMBL" id="MBB5698582.1"/>
    </source>
</evidence>
<proteinExistence type="predicted"/>
<organism evidence="9 10">
    <name type="scientific">Sphingomonas yantingensis</name>
    <dbReference type="NCBI Taxonomy" id="1241761"/>
    <lineage>
        <taxon>Bacteria</taxon>
        <taxon>Pseudomonadati</taxon>
        <taxon>Pseudomonadota</taxon>
        <taxon>Alphaproteobacteria</taxon>
        <taxon>Sphingomonadales</taxon>
        <taxon>Sphingomonadaceae</taxon>
        <taxon>Sphingomonas</taxon>
    </lineage>
</organism>
<evidence type="ECO:0000256" key="7">
    <source>
        <dbReference type="SAM" id="Phobius"/>
    </source>
</evidence>
<feature type="transmembrane region" description="Helical" evidence="7">
    <location>
        <begin position="22"/>
        <end position="43"/>
    </location>
</feature>
<protein>
    <submittedName>
        <fullName evidence="9">MFS family permease</fullName>
    </submittedName>
</protein>
<comment type="caution">
    <text evidence="9">The sequence shown here is derived from an EMBL/GenBank/DDBJ whole genome shotgun (WGS) entry which is preliminary data.</text>
</comment>
<dbReference type="InterPro" id="IPR020846">
    <property type="entry name" value="MFS_dom"/>
</dbReference>
<dbReference type="InterPro" id="IPR010290">
    <property type="entry name" value="TM_effector"/>
</dbReference>
<dbReference type="GO" id="GO:0022857">
    <property type="term" value="F:transmembrane transporter activity"/>
    <property type="evidence" value="ECO:0007669"/>
    <property type="project" value="InterPro"/>
</dbReference>
<evidence type="ECO:0000259" key="8">
    <source>
        <dbReference type="PROSITE" id="PS50850"/>
    </source>
</evidence>